<feature type="compositionally biased region" description="Acidic residues" evidence="8">
    <location>
        <begin position="319"/>
        <end position="337"/>
    </location>
</feature>
<comment type="function">
    <text evidence="5 7">Regulatory subunit of casein kinase II/CK2. As part of the kinase complex regulates the basal catalytic activity of the alpha subunit a constitutively active serine/threonine-protein kinase that phosphorylates a large number of substrates containing acidic residues C-terminal to the phosphorylated serine or threonine.</text>
</comment>
<dbReference type="Pfam" id="PF01214">
    <property type="entry name" value="CK_II_beta"/>
    <property type="match status" value="1"/>
</dbReference>
<comment type="subunit">
    <text evidence="7">Tetramer of two alpha and two beta subunits.</text>
</comment>
<evidence type="ECO:0000313" key="10">
    <source>
        <dbReference type="Proteomes" id="UP000663846"/>
    </source>
</evidence>
<dbReference type="InterPro" id="IPR016149">
    <property type="entry name" value="Casein_kin_II_reg-sub_N"/>
</dbReference>
<dbReference type="GO" id="GO:0019887">
    <property type="term" value="F:protein kinase regulator activity"/>
    <property type="evidence" value="ECO:0007669"/>
    <property type="project" value="InterPro"/>
</dbReference>
<keyword evidence="3 6" id="KW-0689">Ribosomal protein</keyword>
<dbReference type="Gene3D" id="1.10.10.1760">
    <property type="entry name" value="60S ribosomal protein L36"/>
    <property type="match status" value="1"/>
</dbReference>
<dbReference type="InterPro" id="IPR038097">
    <property type="entry name" value="Ribosomal_eL36_sf"/>
</dbReference>
<dbReference type="InterPro" id="IPR000509">
    <property type="entry name" value="Ribosomal_eL36"/>
</dbReference>
<proteinExistence type="inferred from homology"/>
<protein>
    <recommendedName>
        <fullName evidence="6 7">Multifunctional fusion protein</fullName>
    </recommendedName>
    <domain>
        <recommendedName>
            <fullName evidence="7">Casein kinase II subunit beta</fullName>
            <shortName evidence="7">CK II beta</shortName>
        </recommendedName>
    </domain>
    <domain>
        <recommendedName>
            <fullName evidence="6">60S ribosomal protein L36</fullName>
        </recommendedName>
    </domain>
</protein>
<evidence type="ECO:0000313" key="9">
    <source>
        <dbReference type="EMBL" id="CAE6404658.1"/>
    </source>
</evidence>
<name>A0A8H2WV09_9AGAM</name>
<evidence type="ECO:0000256" key="5">
    <source>
        <dbReference type="ARBA" id="ARBA00045899"/>
    </source>
</evidence>
<dbReference type="SMART" id="SM01085">
    <property type="entry name" value="CK_II_beta"/>
    <property type="match status" value="1"/>
</dbReference>
<feature type="region of interest" description="Disordered" evidence="8">
    <location>
        <begin position="1"/>
        <end position="25"/>
    </location>
</feature>
<sequence length="600" mass="66969">MSRLPSVIPTQTPQELGPEGNAVEDDAMNDDQAEQEGYASSTPTSSLTWITWFCSLPGHEYFCEVGEDFIEDDFNLTGLNGLVPFWREAMEMVLDVEPEDALKIPDVSIVESSAELLYGLVHQRYILTRPGLQAMVEKYEAGHFGTCPRVFCNSCHVVPCGRSDLPGLETVKLYCPNCNDIYSPPSSRFQGVDGAFFGTTFPHLLFQTYRELAPAPFSPTAPPVDSVSSRRQPAIAEPFVNPNPHGGQKQPADRVYTAKIYGFRVSERARNGPRMRWLRLRPQALEELNAVDWRGRWVGSDDDGGFEDSDREGGPLERFDDDEGSQEEEEEEEEEEERQQPVPNTGARIGRQHNLLTSDWKPHIDPALVNNVAGPYSRPIAQSQPEPYPIAEESDAPRSTLSRSSSSSSLSTPDEDTPPRPQSYRKPKGALNRKFQEVEMMLRAAAGTESVEIETANKCLGGCALGGYEARLYSTEFGSDSDVRHQQSTIDSVKPQDPMAVQRTNLRYGANTGRPTTAIDKVPKPSHRKGALSAKNKLVRSVVREVAGFAPYERRVMELLRNSKDKKARKLTKKRLGTLLRSKRKLEELSSIIQESRRAH</sequence>
<dbReference type="PANTHER" id="PTHR11740">
    <property type="entry name" value="CASEIN KINASE II SUBUNIT BETA"/>
    <property type="match status" value="1"/>
</dbReference>
<reference evidence="9" key="1">
    <citation type="submission" date="2021-01" db="EMBL/GenBank/DDBJ databases">
        <authorList>
            <person name="Kaushik A."/>
        </authorList>
    </citation>
    <scope>NUCLEOTIDE SEQUENCE</scope>
    <source>
        <strain evidence="9">AG1-1C</strain>
    </source>
</reference>
<dbReference type="GO" id="GO:0006359">
    <property type="term" value="P:regulation of transcription by RNA polymerase III"/>
    <property type="evidence" value="ECO:0007669"/>
    <property type="project" value="TreeGrafter"/>
</dbReference>
<dbReference type="GO" id="GO:0003735">
    <property type="term" value="F:structural constituent of ribosome"/>
    <property type="evidence" value="ECO:0007669"/>
    <property type="project" value="InterPro"/>
</dbReference>
<feature type="region of interest" description="Disordered" evidence="8">
    <location>
        <begin position="509"/>
        <end position="531"/>
    </location>
</feature>
<evidence type="ECO:0000256" key="4">
    <source>
        <dbReference type="ARBA" id="ARBA00023274"/>
    </source>
</evidence>
<comment type="similarity">
    <text evidence="1 6">Belongs to the eukaryotic ribosomal protein eL36 family.</text>
</comment>
<dbReference type="InterPro" id="IPR035991">
    <property type="entry name" value="Casein_kinase_II_beta-like"/>
</dbReference>
<evidence type="ECO:0000256" key="2">
    <source>
        <dbReference type="ARBA" id="ARBA00006941"/>
    </source>
</evidence>
<dbReference type="PANTHER" id="PTHR11740:SF0">
    <property type="entry name" value="CASEIN KINASE II SUBUNIT BETA"/>
    <property type="match status" value="1"/>
</dbReference>
<dbReference type="Gene3D" id="2.20.25.20">
    <property type="match status" value="1"/>
</dbReference>
<dbReference type="EMBL" id="CAJMWS010000307">
    <property type="protein sequence ID" value="CAE6404658.1"/>
    <property type="molecule type" value="Genomic_DNA"/>
</dbReference>
<evidence type="ECO:0000256" key="3">
    <source>
        <dbReference type="ARBA" id="ARBA00022980"/>
    </source>
</evidence>
<dbReference type="FunFam" id="1.10.1820.10:FF:000005">
    <property type="entry name" value="Casein kinase II subunit beta"/>
    <property type="match status" value="1"/>
</dbReference>
<dbReference type="GO" id="GO:0005956">
    <property type="term" value="C:protein kinase CK2 complex"/>
    <property type="evidence" value="ECO:0007669"/>
    <property type="project" value="UniProtKB-UniRule"/>
</dbReference>
<dbReference type="GO" id="GO:0005840">
    <property type="term" value="C:ribosome"/>
    <property type="evidence" value="ECO:0007669"/>
    <property type="project" value="UniProtKB-KW"/>
</dbReference>
<dbReference type="PRINTS" id="PR00472">
    <property type="entry name" value="CASNKINASEII"/>
</dbReference>
<keyword evidence="4 6" id="KW-0687">Ribonucleoprotein</keyword>
<dbReference type="AlphaFoldDB" id="A0A8H2WV09"/>
<dbReference type="GO" id="GO:0005737">
    <property type="term" value="C:cytoplasm"/>
    <property type="evidence" value="ECO:0007669"/>
    <property type="project" value="TreeGrafter"/>
</dbReference>
<dbReference type="SUPFAM" id="SSF57798">
    <property type="entry name" value="Casein kinase II beta subunit"/>
    <property type="match status" value="1"/>
</dbReference>
<dbReference type="Proteomes" id="UP000663846">
    <property type="component" value="Unassembled WGS sequence"/>
</dbReference>
<dbReference type="Gene3D" id="1.10.1820.10">
    <property type="entry name" value="protein kinase ck2 holoenzyme, chain C, domain 1"/>
    <property type="match status" value="1"/>
</dbReference>
<dbReference type="Pfam" id="PF01158">
    <property type="entry name" value="Ribosomal_L36e"/>
    <property type="match status" value="1"/>
</dbReference>
<dbReference type="GO" id="GO:0034456">
    <property type="term" value="C:UTP-C complex"/>
    <property type="evidence" value="ECO:0007669"/>
    <property type="project" value="TreeGrafter"/>
</dbReference>
<feature type="compositionally biased region" description="Acidic residues" evidence="8">
    <location>
        <begin position="300"/>
        <end position="310"/>
    </location>
</feature>
<evidence type="ECO:0000256" key="8">
    <source>
        <dbReference type="SAM" id="MobiDB-lite"/>
    </source>
</evidence>
<evidence type="ECO:0000256" key="6">
    <source>
        <dbReference type="RuleBase" id="RU000665"/>
    </source>
</evidence>
<dbReference type="GO" id="GO:0006412">
    <property type="term" value="P:translation"/>
    <property type="evidence" value="ECO:0007669"/>
    <property type="project" value="InterPro"/>
</dbReference>
<dbReference type="InterPro" id="IPR000704">
    <property type="entry name" value="Casein_kinase_II_reg-sub"/>
</dbReference>
<gene>
    <name evidence="9" type="ORF">RDB_LOCUS59846</name>
</gene>
<dbReference type="PROSITE" id="PS01190">
    <property type="entry name" value="RIBOSOMAL_L36E"/>
    <property type="match status" value="1"/>
</dbReference>
<comment type="similarity">
    <text evidence="2 7">Belongs to the casein kinase 2 subunit beta family.</text>
</comment>
<evidence type="ECO:0000256" key="7">
    <source>
        <dbReference type="RuleBase" id="RU361268"/>
    </source>
</evidence>
<comment type="caution">
    <text evidence="9">The sequence shown here is derived from an EMBL/GenBank/DDBJ whole genome shotgun (WGS) entry which is preliminary data.</text>
</comment>
<accession>A0A8H2WV09</accession>
<dbReference type="FunFam" id="1.10.10.1760:FF:000001">
    <property type="entry name" value="60S ribosomal protein L36"/>
    <property type="match status" value="1"/>
</dbReference>
<feature type="region of interest" description="Disordered" evidence="8">
    <location>
        <begin position="296"/>
        <end position="433"/>
    </location>
</feature>
<organism evidence="9 10">
    <name type="scientific">Rhizoctonia solani</name>
    <dbReference type="NCBI Taxonomy" id="456999"/>
    <lineage>
        <taxon>Eukaryota</taxon>
        <taxon>Fungi</taxon>
        <taxon>Dikarya</taxon>
        <taxon>Basidiomycota</taxon>
        <taxon>Agaricomycotina</taxon>
        <taxon>Agaricomycetes</taxon>
        <taxon>Cantharellales</taxon>
        <taxon>Ceratobasidiaceae</taxon>
        <taxon>Rhizoctonia</taxon>
    </lineage>
</organism>
<feature type="compositionally biased region" description="Low complexity" evidence="8">
    <location>
        <begin position="398"/>
        <end position="412"/>
    </location>
</feature>
<dbReference type="FunFam" id="2.20.25.20:FF:000001">
    <property type="entry name" value="Casein kinase II subunit beta"/>
    <property type="match status" value="1"/>
</dbReference>
<evidence type="ECO:0000256" key="1">
    <source>
        <dbReference type="ARBA" id="ARBA00006509"/>
    </source>
</evidence>